<feature type="signal peptide" evidence="11">
    <location>
        <begin position="1"/>
        <end position="31"/>
    </location>
</feature>
<dbReference type="EMBL" id="JAINDJ010000006">
    <property type="protein sequence ID" value="KAG9443993.1"/>
    <property type="molecule type" value="Genomic_DNA"/>
</dbReference>
<dbReference type="GO" id="GO:0006508">
    <property type="term" value="P:proteolysis"/>
    <property type="evidence" value="ECO:0007669"/>
    <property type="project" value="UniProtKB-KW"/>
</dbReference>
<dbReference type="Proteomes" id="UP000825729">
    <property type="component" value="Unassembled WGS sequence"/>
</dbReference>
<keyword evidence="5 11" id="KW-0732">Signal</keyword>
<dbReference type="PRINTS" id="PR00723">
    <property type="entry name" value="SUBTILISIN"/>
</dbReference>
<organism evidence="15 16">
    <name type="scientific">Aristolochia fimbriata</name>
    <name type="common">White veined hardy Dutchman's pipe vine</name>
    <dbReference type="NCBI Taxonomy" id="158543"/>
    <lineage>
        <taxon>Eukaryota</taxon>
        <taxon>Viridiplantae</taxon>
        <taxon>Streptophyta</taxon>
        <taxon>Embryophyta</taxon>
        <taxon>Tracheophyta</taxon>
        <taxon>Spermatophyta</taxon>
        <taxon>Magnoliopsida</taxon>
        <taxon>Magnoliidae</taxon>
        <taxon>Piperales</taxon>
        <taxon>Aristolochiaceae</taxon>
        <taxon>Aristolochia</taxon>
    </lineage>
</organism>
<dbReference type="InterPro" id="IPR034197">
    <property type="entry name" value="Peptidases_S8_3"/>
</dbReference>
<protein>
    <submittedName>
        <fullName evidence="15">Uncharacterized protein</fullName>
    </submittedName>
</protein>
<evidence type="ECO:0000313" key="16">
    <source>
        <dbReference type="Proteomes" id="UP000825729"/>
    </source>
</evidence>
<dbReference type="InterPro" id="IPR023828">
    <property type="entry name" value="Peptidase_S8_Ser-AS"/>
</dbReference>
<gene>
    <name evidence="15" type="ORF">H6P81_015333</name>
</gene>
<dbReference type="PANTHER" id="PTHR10795">
    <property type="entry name" value="PROPROTEIN CONVERTASE SUBTILISIN/KEXIN"/>
    <property type="match status" value="1"/>
</dbReference>
<dbReference type="Gene3D" id="3.30.70.80">
    <property type="entry name" value="Peptidase S8 propeptide/proteinase inhibitor I9"/>
    <property type="match status" value="1"/>
</dbReference>
<dbReference type="AlphaFoldDB" id="A0AAV7E5B1"/>
<keyword evidence="4 10" id="KW-0645">Protease</keyword>
<evidence type="ECO:0000256" key="10">
    <source>
        <dbReference type="PROSITE-ProRule" id="PRU01240"/>
    </source>
</evidence>
<dbReference type="InterPro" id="IPR041469">
    <property type="entry name" value="Subtilisin-like_FN3"/>
</dbReference>
<keyword evidence="7 10" id="KW-0720">Serine protease</keyword>
<name>A0AAV7E5B1_ARIFI</name>
<feature type="active site" description="Charge relay system" evidence="9 10">
    <location>
        <position position="546"/>
    </location>
</feature>
<evidence type="ECO:0000256" key="9">
    <source>
        <dbReference type="PIRSR" id="PIRSR615500-1"/>
    </source>
</evidence>
<accession>A0AAV7E5B1</accession>
<proteinExistence type="inferred from homology"/>
<feature type="active site" description="Charge relay system" evidence="9 10">
    <location>
        <position position="227"/>
    </location>
</feature>
<evidence type="ECO:0000256" key="11">
    <source>
        <dbReference type="SAM" id="SignalP"/>
    </source>
</evidence>
<dbReference type="PROSITE" id="PS00138">
    <property type="entry name" value="SUBTILASE_SER"/>
    <property type="match status" value="1"/>
</dbReference>
<feature type="domain" description="Subtilisin-like protease fibronectin type-III" evidence="14">
    <location>
        <begin position="659"/>
        <end position="758"/>
    </location>
</feature>
<dbReference type="Gene3D" id="3.40.50.200">
    <property type="entry name" value="Peptidase S8/S53 domain"/>
    <property type="match status" value="1"/>
</dbReference>
<keyword evidence="6 10" id="KW-0378">Hydrolase</keyword>
<comment type="similarity">
    <text evidence="2 10">Belongs to the peptidase S8 family.</text>
</comment>
<dbReference type="FunFam" id="3.40.50.200:FF:000006">
    <property type="entry name" value="Subtilisin-like protease SBT1.5"/>
    <property type="match status" value="1"/>
</dbReference>
<sequence>MAMATHEHRVVLFHACLLLLLAFGLGPSVAADRSTYIVHMDKSVMPKDFAAPSHWYSSTLKSVTTTLMSTNSGAVTGDEPHLLYTYDHAVHGFSAVLSKEELQALEKSPGFVSAHLDVTGKMDTTHTYRFLSLNDVSGLWPASKYGEDVIVGVIDTGIWPESECFNDLGMTEIPARWNGTCDGAGTDFDPSLCNRKLIGARYFNKGAITHLPPGTRVSNTTRDAVGHGTHTSSTVAGNYVPGASFFGYAEGTSRGIAPRARVAMYKVISEGGVYTSDVIAGIDQAIADGVDVISISMGFDGVPLYEDPIAVAGFHAMAKGVFLSSSAGNEGPELNTLHNGIPWTLTVGASSVDRDFAGQLTLGNGETIFGWSLFPANALINDYPLIYNETIKTCNTTDLPSNSIVLCEMSEYLSVFEQIEFIAESPVAGAILVSNDSFLFEAGDLPCPATVISPKEGERVITYAKNDVAPTASIKFQQTVLGTTPAPAVSSYTSRGPSPSYRGILKPDLVAPGTRILAGWSPISGAAELGSNIVLSSDFNLISGTSMACPHAAGVAALLKGAHPDWTPAAIRSAMMTTSSQVDNTLSPIKDVGNNYEAATPLAMGAGHVDPNRALDPGLVYDAGPQDYVNLLCALNYTSNQISAIVGSSNYSCSSPSLDLNYPSFIVFSNSSSTVQRFRRTVTNVGDGGATTYKVTVNHPSTFKLIVSPGTLVFREKFEKRSFVVSVADSERRHGKVAYGSIMWTDGGNHTVRSPVVIV</sequence>
<dbReference type="Pfam" id="PF00082">
    <property type="entry name" value="Peptidase_S8"/>
    <property type="match status" value="1"/>
</dbReference>
<evidence type="ECO:0000256" key="8">
    <source>
        <dbReference type="ARBA" id="ARBA00023180"/>
    </source>
</evidence>
<dbReference type="CDD" id="cd04852">
    <property type="entry name" value="Peptidases_S8_3"/>
    <property type="match status" value="1"/>
</dbReference>
<dbReference type="InterPro" id="IPR000209">
    <property type="entry name" value="Peptidase_S8/S53_dom"/>
</dbReference>
<dbReference type="PROSITE" id="PS51892">
    <property type="entry name" value="SUBTILASE"/>
    <property type="match status" value="1"/>
</dbReference>
<dbReference type="GO" id="GO:0004252">
    <property type="term" value="F:serine-type endopeptidase activity"/>
    <property type="evidence" value="ECO:0007669"/>
    <property type="project" value="UniProtKB-UniRule"/>
</dbReference>
<dbReference type="InterPro" id="IPR036852">
    <property type="entry name" value="Peptidase_S8/S53_dom_sf"/>
</dbReference>
<dbReference type="InterPro" id="IPR045051">
    <property type="entry name" value="SBT"/>
</dbReference>
<dbReference type="CDD" id="cd02120">
    <property type="entry name" value="PA_subtilisin_like"/>
    <property type="match status" value="1"/>
</dbReference>
<dbReference type="Gene3D" id="2.60.40.2310">
    <property type="match status" value="1"/>
</dbReference>
<dbReference type="SUPFAM" id="SSF52743">
    <property type="entry name" value="Subtilisin-like"/>
    <property type="match status" value="1"/>
</dbReference>
<feature type="domain" description="Peptidase S8/S53" evidence="12">
    <location>
        <begin position="146"/>
        <end position="581"/>
    </location>
</feature>
<feature type="chain" id="PRO_5043585925" evidence="11">
    <location>
        <begin position="32"/>
        <end position="759"/>
    </location>
</feature>
<evidence type="ECO:0000256" key="5">
    <source>
        <dbReference type="ARBA" id="ARBA00022729"/>
    </source>
</evidence>
<evidence type="ECO:0000259" key="13">
    <source>
        <dbReference type="Pfam" id="PF05922"/>
    </source>
</evidence>
<dbReference type="GO" id="GO:0005576">
    <property type="term" value="C:extracellular region"/>
    <property type="evidence" value="ECO:0007669"/>
    <property type="project" value="UniProtKB-SubCell"/>
</dbReference>
<evidence type="ECO:0000259" key="12">
    <source>
        <dbReference type="Pfam" id="PF00082"/>
    </source>
</evidence>
<evidence type="ECO:0000313" key="15">
    <source>
        <dbReference type="EMBL" id="KAG9443993.1"/>
    </source>
</evidence>
<evidence type="ECO:0000256" key="4">
    <source>
        <dbReference type="ARBA" id="ARBA00022670"/>
    </source>
</evidence>
<feature type="active site" description="Charge relay system" evidence="9 10">
    <location>
        <position position="155"/>
    </location>
</feature>
<evidence type="ECO:0000256" key="6">
    <source>
        <dbReference type="ARBA" id="ARBA00022801"/>
    </source>
</evidence>
<dbReference type="InterPro" id="IPR010259">
    <property type="entry name" value="S8pro/Inhibitor_I9"/>
</dbReference>
<keyword evidence="8" id="KW-0325">Glycoprotein</keyword>
<dbReference type="FunFam" id="3.30.70.80:FF:000003">
    <property type="entry name" value="Subtilisin-like protease SBT1.9"/>
    <property type="match status" value="1"/>
</dbReference>
<dbReference type="InterPro" id="IPR015500">
    <property type="entry name" value="Peptidase_S8_subtilisin-rel"/>
</dbReference>
<comment type="caution">
    <text evidence="15">The sequence shown here is derived from an EMBL/GenBank/DDBJ whole genome shotgun (WGS) entry which is preliminary data.</text>
</comment>
<dbReference type="Pfam" id="PF05922">
    <property type="entry name" value="Inhibitor_I9"/>
    <property type="match status" value="1"/>
</dbReference>
<evidence type="ECO:0000256" key="3">
    <source>
        <dbReference type="ARBA" id="ARBA00022525"/>
    </source>
</evidence>
<dbReference type="Gene3D" id="3.50.30.30">
    <property type="match status" value="1"/>
</dbReference>
<evidence type="ECO:0000256" key="2">
    <source>
        <dbReference type="ARBA" id="ARBA00011073"/>
    </source>
</evidence>
<keyword evidence="3" id="KW-0964">Secreted</keyword>
<keyword evidence="16" id="KW-1185">Reference proteome</keyword>
<feature type="domain" description="Inhibitor I9" evidence="13">
    <location>
        <begin position="35"/>
        <end position="119"/>
    </location>
</feature>
<reference evidence="15 16" key="1">
    <citation type="submission" date="2021-07" db="EMBL/GenBank/DDBJ databases">
        <title>The Aristolochia fimbriata genome: insights into angiosperm evolution, floral development and chemical biosynthesis.</title>
        <authorList>
            <person name="Jiao Y."/>
        </authorList>
    </citation>
    <scope>NUCLEOTIDE SEQUENCE [LARGE SCALE GENOMIC DNA]</scope>
    <source>
        <strain evidence="15">IBCAS-2021</strain>
        <tissue evidence="15">Leaf</tissue>
    </source>
</reference>
<evidence type="ECO:0000256" key="1">
    <source>
        <dbReference type="ARBA" id="ARBA00004613"/>
    </source>
</evidence>
<comment type="subcellular location">
    <subcellularLocation>
        <location evidence="1">Secreted</location>
    </subcellularLocation>
</comment>
<evidence type="ECO:0000259" key="14">
    <source>
        <dbReference type="Pfam" id="PF17766"/>
    </source>
</evidence>
<dbReference type="Pfam" id="PF17766">
    <property type="entry name" value="fn3_6"/>
    <property type="match status" value="1"/>
</dbReference>
<evidence type="ECO:0000256" key="7">
    <source>
        <dbReference type="ARBA" id="ARBA00022825"/>
    </source>
</evidence>
<dbReference type="InterPro" id="IPR037045">
    <property type="entry name" value="S8pro/Inhibitor_I9_sf"/>
</dbReference>